<evidence type="ECO:0000313" key="3">
    <source>
        <dbReference type="EMBL" id="NCS90944.1"/>
    </source>
</evidence>
<sequence>MPLNKMEITTLISVITENRTGVLAEIAEAMGSANINIDALAGEGLGEIGIIRIVTNDPKRTAEILQKRNFKIVESEVFVINVPNRPGQLKKISDVLSQKRLNIEFIYQQTSEDKGSSKVIIKVNENYKSKARDVLEDAKF</sequence>
<evidence type="ECO:0000313" key="4">
    <source>
        <dbReference type="Proteomes" id="UP000768163"/>
    </source>
</evidence>
<dbReference type="InterPro" id="IPR045739">
    <property type="entry name" value="ACT_dom_pair"/>
</dbReference>
<dbReference type="Proteomes" id="UP000768163">
    <property type="component" value="Unassembled WGS sequence"/>
</dbReference>
<dbReference type="Gene3D" id="3.30.2130.10">
    <property type="entry name" value="VC0802-like"/>
    <property type="match status" value="1"/>
</dbReference>
<dbReference type="InterPro" id="IPR002912">
    <property type="entry name" value="ACT_dom"/>
</dbReference>
<dbReference type="SUPFAM" id="SSF55021">
    <property type="entry name" value="ACT-like"/>
    <property type="match status" value="2"/>
</dbReference>
<reference evidence="2" key="1">
    <citation type="submission" date="2019-11" db="EMBL/GenBank/DDBJ databases">
        <title>Lipid analysis of CO2-rich subsurface aquifers suggests an autotrophy-based deep biosphere with lysolipids enriched in CPR bacteria.</title>
        <authorList>
            <person name="Probst A.J."/>
            <person name="Elling F.J."/>
            <person name="Castelle C.J."/>
            <person name="Zhu Q."/>
            <person name="Elvert M."/>
            <person name="Birarda G."/>
            <person name="Holman H.-Y."/>
            <person name="Lane K.R."/>
            <person name="Ladd B."/>
            <person name="Ryan M.C."/>
            <person name="Woyke T."/>
            <person name="Hinrichs K.-U."/>
            <person name="Banfield J.F."/>
        </authorList>
    </citation>
    <scope>NUCLEOTIDE SEQUENCE</scope>
    <source>
        <strain evidence="2">CG_2015-01_33_1645</strain>
        <strain evidence="3">CG_2015-04_33_537</strain>
    </source>
</reference>
<dbReference type="Proteomes" id="UP000738826">
    <property type="component" value="Unassembled WGS sequence"/>
</dbReference>
<dbReference type="PANTHER" id="PTHR40099:SF1">
    <property type="entry name" value="ACETOLACTATE SYNTHASE, SMALL SUBUNIT"/>
    <property type="match status" value="1"/>
</dbReference>
<dbReference type="AlphaFoldDB" id="A0A8J8CEJ3"/>
<dbReference type="InterPro" id="IPR045865">
    <property type="entry name" value="ACT-like_dom_sf"/>
</dbReference>
<evidence type="ECO:0000259" key="1">
    <source>
        <dbReference type="PROSITE" id="PS51671"/>
    </source>
</evidence>
<dbReference type="EMBL" id="JAACQH010000011">
    <property type="protein sequence ID" value="NCS90944.1"/>
    <property type="molecule type" value="Genomic_DNA"/>
</dbReference>
<organism evidence="2 4">
    <name type="scientific">Candidatus Altarchaeum hamiconexum</name>
    <dbReference type="NCBI Taxonomy" id="1803513"/>
    <lineage>
        <taxon>Archaea</taxon>
        <taxon>Candidatus Altarchaeota</taxon>
        <taxon>Candidatus Altiarchaeia</taxon>
        <taxon>Candidatus Altarchaeales</taxon>
        <taxon>Candidatus Altarchaeaceae</taxon>
        <taxon>Candidatus Altarchaeum</taxon>
    </lineage>
</organism>
<dbReference type="PANTHER" id="PTHR40099">
    <property type="entry name" value="ACETOLACTATE SYNTHASE, SMALL SUBUNIT"/>
    <property type="match status" value="1"/>
</dbReference>
<gene>
    <name evidence="3" type="ORF">GW779_00755</name>
    <name evidence="2" type="ORF">GW910_02050</name>
</gene>
<accession>A0A8J8CEJ3</accession>
<proteinExistence type="predicted"/>
<dbReference type="Pfam" id="PF19571">
    <property type="entry name" value="ACT_8"/>
    <property type="match status" value="1"/>
</dbReference>
<feature type="domain" description="ACT" evidence="1">
    <location>
        <begin position="77"/>
        <end position="140"/>
    </location>
</feature>
<dbReference type="EMBL" id="JAACVF010000048">
    <property type="protein sequence ID" value="NCN64846.1"/>
    <property type="molecule type" value="Genomic_DNA"/>
</dbReference>
<protein>
    <submittedName>
        <fullName evidence="2">ACT domain-containing protein</fullName>
    </submittedName>
</protein>
<dbReference type="PROSITE" id="PS51671">
    <property type="entry name" value="ACT"/>
    <property type="match status" value="1"/>
</dbReference>
<name>A0A8J8CEJ3_9ARCH</name>
<evidence type="ECO:0000313" key="2">
    <source>
        <dbReference type="EMBL" id="NCN64846.1"/>
    </source>
</evidence>
<comment type="caution">
    <text evidence="2">The sequence shown here is derived from an EMBL/GenBank/DDBJ whole genome shotgun (WGS) entry which is preliminary data.</text>
</comment>